<name>A0A2T2NA83_CORCC</name>
<dbReference type="AlphaFoldDB" id="A0A2T2NA83"/>
<organism evidence="2 3">
    <name type="scientific">Corynespora cassiicola Philippines</name>
    <dbReference type="NCBI Taxonomy" id="1448308"/>
    <lineage>
        <taxon>Eukaryota</taxon>
        <taxon>Fungi</taxon>
        <taxon>Dikarya</taxon>
        <taxon>Ascomycota</taxon>
        <taxon>Pezizomycotina</taxon>
        <taxon>Dothideomycetes</taxon>
        <taxon>Pleosporomycetidae</taxon>
        <taxon>Pleosporales</taxon>
        <taxon>Corynesporascaceae</taxon>
        <taxon>Corynespora</taxon>
    </lineage>
</organism>
<dbReference type="Proteomes" id="UP000240883">
    <property type="component" value="Unassembled WGS sequence"/>
</dbReference>
<dbReference type="EMBL" id="KZ678141">
    <property type="protein sequence ID" value="PSN62355.1"/>
    <property type="molecule type" value="Genomic_DNA"/>
</dbReference>
<keyword evidence="1" id="KW-0732">Signal</keyword>
<sequence>MHFTSTTLFALATFSASAGATYCNRAAGQQAPTYSIQVDNIAADLVPGICGGLWDNLKQFADCIGVSSPGCEPRDGGLHWHFTNGVSCNKGMIEATWWDATQNKYGSINCVDT</sequence>
<reference evidence="2 3" key="1">
    <citation type="journal article" date="2018" name="Front. Microbiol.">
        <title>Genome-Wide Analysis of Corynespora cassiicola Leaf Fall Disease Putative Effectors.</title>
        <authorList>
            <person name="Lopez D."/>
            <person name="Ribeiro S."/>
            <person name="Label P."/>
            <person name="Fumanal B."/>
            <person name="Venisse J.S."/>
            <person name="Kohler A."/>
            <person name="de Oliveira R.R."/>
            <person name="Labutti K."/>
            <person name="Lipzen A."/>
            <person name="Lail K."/>
            <person name="Bauer D."/>
            <person name="Ohm R.A."/>
            <person name="Barry K.W."/>
            <person name="Spatafora J."/>
            <person name="Grigoriev I.V."/>
            <person name="Martin F.M."/>
            <person name="Pujade-Renaud V."/>
        </authorList>
    </citation>
    <scope>NUCLEOTIDE SEQUENCE [LARGE SCALE GENOMIC DNA]</scope>
    <source>
        <strain evidence="2 3">Philippines</strain>
    </source>
</reference>
<evidence type="ECO:0000256" key="1">
    <source>
        <dbReference type="SAM" id="SignalP"/>
    </source>
</evidence>
<accession>A0A2T2NA83</accession>
<evidence type="ECO:0000313" key="3">
    <source>
        <dbReference type="Proteomes" id="UP000240883"/>
    </source>
</evidence>
<feature type="chain" id="PRO_5015597438" evidence="1">
    <location>
        <begin position="21"/>
        <end position="113"/>
    </location>
</feature>
<keyword evidence="3" id="KW-1185">Reference proteome</keyword>
<feature type="signal peptide" evidence="1">
    <location>
        <begin position="1"/>
        <end position="20"/>
    </location>
</feature>
<proteinExistence type="predicted"/>
<evidence type="ECO:0000313" key="2">
    <source>
        <dbReference type="EMBL" id="PSN62355.1"/>
    </source>
</evidence>
<dbReference type="OrthoDB" id="4788795at2759"/>
<gene>
    <name evidence="2" type="ORF">BS50DRAFT_649237</name>
</gene>
<protein>
    <submittedName>
        <fullName evidence="2">Uncharacterized protein</fullName>
    </submittedName>
</protein>